<dbReference type="Proteomes" id="UP001216579">
    <property type="component" value="Unassembled WGS sequence"/>
</dbReference>
<keyword evidence="4" id="KW-1185">Reference proteome</keyword>
<dbReference type="SMART" id="SM00240">
    <property type="entry name" value="FHA"/>
    <property type="match status" value="1"/>
</dbReference>
<reference evidence="3 4" key="1">
    <citation type="submission" date="2023-03" db="EMBL/GenBank/DDBJ databases">
        <title>Draft genome sequence of Streptomyces sp. RB6PN23 isolated from peat swamp forest in Thailand.</title>
        <authorList>
            <person name="Klaysubun C."/>
            <person name="Duangmal K."/>
        </authorList>
    </citation>
    <scope>NUCLEOTIDE SEQUENCE [LARGE SCALE GENOMIC DNA]</scope>
    <source>
        <strain evidence="3 4">RB6PN23</strain>
    </source>
</reference>
<dbReference type="Pfam" id="PF08044">
    <property type="entry name" value="DUF1707"/>
    <property type="match status" value="1"/>
</dbReference>
<dbReference type="InterPro" id="IPR000253">
    <property type="entry name" value="FHA_dom"/>
</dbReference>
<dbReference type="EMBL" id="JARJBC010000006">
    <property type="protein sequence ID" value="MDF3289996.1"/>
    <property type="molecule type" value="Genomic_DNA"/>
</dbReference>
<gene>
    <name evidence="3" type="ORF">P3G67_12230</name>
</gene>
<protein>
    <submittedName>
        <fullName evidence="3">DUF1707 and FHA domain-containing protein</fullName>
    </submittedName>
</protein>
<dbReference type="PANTHER" id="PTHR23308">
    <property type="entry name" value="NUCLEAR INHIBITOR OF PROTEIN PHOSPHATASE-1"/>
    <property type="match status" value="1"/>
</dbReference>
<proteinExistence type="predicted"/>
<dbReference type="InterPro" id="IPR008984">
    <property type="entry name" value="SMAD_FHA_dom_sf"/>
</dbReference>
<sequence length="181" mass="20233">MTSSEFQTHSDRPSDADRDRAIEVLKENAVRGRLSHETFLQRMELAITARGQHELDALVHDLPSGGRMTRWATGVVSTASAFTMRLRRAWWAERLPKLMLPEPGPFPLRIGRDYASGLRIGDDSVSRAHAELRREGDVWVLRDLGSMNGTWVNGQRLTGAAAVRPGDLVTFGRIGFRLSAR</sequence>
<dbReference type="InterPro" id="IPR012551">
    <property type="entry name" value="DUF1707_SHOCT-like"/>
</dbReference>
<evidence type="ECO:0000313" key="4">
    <source>
        <dbReference type="Proteomes" id="UP001216579"/>
    </source>
</evidence>
<accession>A0ABT5ZJI9</accession>
<evidence type="ECO:0000256" key="1">
    <source>
        <dbReference type="ARBA" id="ARBA00022553"/>
    </source>
</evidence>
<evidence type="ECO:0000313" key="3">
    <source>
        <dbReference type="EMBL" id="MDF3289996.1"/>
    </source>
</evidence>
<dbReference type="SUPFAM" id="SSF49879">
    <property type="entry name" value="SMAD/FHA domain"/>
    <property type="match status" value="1"/>
</dbReference>
<dbReference type="Pfam" id="PF00498">
    <property type="entry name" value="FHA"/>
    <property type="match status" value="1"/>
</dbReference>
<keyword evidence="1" id="KW-0597">Phosphoprotein</keyword>
<dbReference type="CDD" id="cd00060">
    <property type="entry name" value="FHA"/>
    <property type="match status" value="1"/>
</dbReference>
<dbReference type="Gene3D" id="2.60.200.20">
    <property type="match status" value="1"/>
</dbReference>
<dbReference type="RefSeq" id="WP_276093482.1">
    <property type="nucleotide sequence ID" value="NZ_JARJBC010000006.1"/>
</dbReference>
<dbReference type="PROSITE" id="PS50006">
    <property type="entry name" value="FHA_DOMAIN"/>
    <property type="match status" value="1"/>
</dbReference>
<feature type="domain" description="FHA" evidence="2">
    <location>
        <begin position="108"/>
        <end position="157"/>
    </location>
</feature>
<dbReference type="InterPro" id="IPR050923">
    <property type="entry name" value="Cell_Proc_Reg/RNA_Proc"/>
</dbReference>
<organism evidence="3 4">
    <name type="scientific">Streptomyces silvisoli</name>
    <dbReference type="NCBI Taxonomy" id="3034235"/>
    <lineage>
        <taxon>Bacteria</taxon>
        <taxon>Bacillati</taxon>
        <taxon>Actinomycetota</taxon>
        <taxon>Actinomycetes</taxon>
        <taxon>Kitasatosporales</taxon>
        <taxon>Streptomycetaceae</taxon>
        <taxon>Streptomyces</taxon>
    </lineage>
</organism>
<name>A0ABT5ZJI9_9ACTN</name>
<comment type="caution">
    <text evidence="3">The sequence shown here is derived from an EMBL/GenBank/DDBJ whole genome shotgun (WGS) entry which is preliminary data.</text>
</comment>
<evidence type="ECO:0000259" key="2">
    <source>
        <dbReference type="PROSITE" id="PS50006"/>
    </source>
</evidence>